<accession>A0A6G1GFR1</accession>
<reference evidence="7" key="3">
    <citation type="submission" date="2025-04" db="UniProtKB">
        <authorList>
            <consortium name="RefSeq"/>
        </authorList>
    </citation>
    <scope>IDENTIFICATION</scope>
    <source>
        <strain evidence="7">CBS 781.70</strain>
    </source>
</reference>
<dbReference type="GO" id="GO:0007023">
    <property type="term" value="P:post-chaperonin tubulin folding pathway"/>
    <property type="evidence" value="ECO:0007669"/>
    <property type="project" value="InterPro"/>
</dbReference>
<dbReference type="InterPro" id="IPR016024">
    <property type="entry name" value="ARM-type_fold"/>
</dbReference>
<protein>
    <recommendedName>
        <fullName evidence="8">Tubulin-specific chaperone D C-terminal domain-containing protein</fullName>
    </recommendedName>
</protein>
<dbReference type="RefSeq" id="XP_033538463.1">
    <property type="nucleotide sequence ID" value="XM_033677257.1"/>
</dbReference>
<dbReference type="InterPro" id="IPR021133">
    <property type="entry name" value="HEAT_type_2"/>
</dbReference>
<dbReference type="Proteomes" id="UP000504638">
    <property type="component" value="Unplaced"/>
</dbReference>
<dbReference type="GO" id="GO:0000226">
    <property type="term" value="P:microtubule cytoskeleton organization"/>
    <property type="evidence" value="ECO:0007669"/>
    <property type="project" value="TreeGrafter"/>
</dbReference>
<dbReference type="Gene3D" id="1.25.10.10">
    <property type="entry name" value="Leucine-rich Repeat Variant"/>
    <property type="match status" value="1"/>
</dbReference>
<dbReference type="PROSITE" id="PS50077">
    <property type="entry name" value="HEAT_REPEAT"/>
    <property type="match status" value="1"/>
</dbReference>
<gene>
    <name evidence="5 7" type="ORF">P152DRAFT_426157</name>
</gene>
<evidence type="ECO:0000259" key="3">
    <source>
        <dbReference type="Pfam" id="PF12612"/>
    </source>
</evidence>
<dbReference type="InterPro" id="IPR022577">
    <property type="entry name" value="TBCD_C"/>
</dbReference>
<dbReference type="OrthoDB" id="10253476at2759"/>
<evidence type="ECO:0000259" key="4">
    <source>
        <dbReference type="Pfam" id="PF25767"/>
    </source>
</evidence>
<feature type="repeat" description="HEAT" evidence="2">
    <location>
        <begin position="339"/>
        <end position="377"/>
    </location>
</feature>
<name>A0A6G1GFR1_9PEZI</name>
<sequence>MTMDLKDDSDLQLMRASPQLLTDFRLQLQKALGAKQYIRDSRVSRLISLIDPFQEDPQLLDRHLPQIVPDLVNRFLECVQYGHIKSKSGACTVQNTVAQLLYYLCKIRGEKVIVSFFNNEPQYLEPMLGALEACRNNPSATWHERYILLLWLSHLMLAPFDLSSISSDDPTIHFEPVDFELPQELPSITRRIIPLCVKYLRSPTKESGASARLLSRICLRPDMRKAGLLDAVVTWAVGFFGADRAQEAHKEHDVHACLGMLTFISRLIASGTVQEIGIQISRLFSVCQAILDSQSLKFLSSLAITRKLIVKTFRIIVLHCLRAEDSLTGLDVTATLEDVIGFLLEALSDGDAPVRFASSKAISVITFSLDQDMAVELIEAVIGGFEDNVLWEGHKRSVTAVNSLRWHGLTLTLSHLLYKRAPPPTQLPDVLNALLLALNFEQRSATGTSVGSNVRDAANFGIWALSRRYTTEELTRIDTSTIRAASSSTHHLSVLQMLAVELVISACLDPAGNIRRGSSAALQELVGRHPDTVMEGISVVQTIDFQAVGLHQRAMIQVGSAAGKLSELYWDGLFTGLVDWRGTGSNDEKSREIAALALGSLAKVKGKEVRKGMLDEVLEILAKLKPRQIEEKHGLLLAFSSILECSLRGTGPPTERRPQAVEGLSHFAEYLALPSRLKFTEIDFSSPALRPRLTAIAVISLVKILSLLRSWLSTNTSDSGDMLIELFNHCLHRNDEGVLRAIPEAAKQLCHSLPESELIRLVGSWHAKVKSEHAMSNPSSGYMLAIGSSLQDLHMSPQVWTSMFETLLEAAHPPRKIDQRVIALRALNTYISPDLVPRVRAEPQLFARLQETLLKSFNDYTVTSQGDVGSLVRLEALPIFASIWSSDIALGTHSESEEGNMEIQLYASLLRLSLEKLDKLRSRARTLVSRPRLYYAAIDDRPELMEKDVSSESYFRSYILFMECDVHPSIRRAVLEGMISSAAQGSDAVERTARIALAKALGIESTFPRETAEGRLDDFSVLEFFDLFLSTLNDNLGNPRLLPSILEILAFLLDMRLLHRLITPPGASDKSKSSDPTTTAPAFSFRRLLSLVQKAHHKSPQPALHLTALSIYRNLAEVPVIRELVLQKVVTMLRHPAAVVRTGAAEVLWMVFDDDGLGSSNAVEAMKQIDWGRRPAEVVEERSAITDMLMGAVLG</sequence>
<dbReference type="GO" id="GO:0007021">
    <property type="term" value="P:tubulin complex assembly"/>
    <property type="evidence" value="ECO:0007669"/>
    <property type="project" value="InterPro"/>
</dbReference>
<evidence type="ECO:0000256" key="1">
    <source>
        <dbReference type="ARBA" id="ARBA00023186"/>
    </source>
</evidence>
<dbReference type="AlphaFoldDB" id="A0A6G1GFR1"/>
<dbReference type="GO" id="GO:0005096">
    <property type="term" value="F:GTPase activator activity"/>
    <property type="evidence" value="ECO:0007669"/>
    <property type="project" value="InterPro"/>
</dbReference>
<dbReference type="SUPFAM" id="SSF48371">
    <property type="entry name" value="ARM repeat"/>
    <property type="match status" value="2"/>
</dbReference>
<evidence type="ECO:0000313" key="6">
    <source>
        <dbReference type="Proteomes" id="UP000504638"/>
    </source>
</evidence>
<dbReference type="InterPro" id="IPR058033">
    <property type="entry name" value="ARM_TBCD_2nd"/>
</dbReference>
<dbReference type="Pfam" id="PF12612">
    <property type="entry name" value="TFCD_C"/>
    <property type="match status" value="1"/>
</dbReference>
<dbReference type="EMBL" id="ML975149">
    <property type="protein sequence ID" value="KAF1816832.1"/>
    <property type="molecule type" value="Genomic_DNA"/>
</dbReference>
<reference evidence="5 7" key="1">
    <citation type="submission" date="2020-01" db="EMBL/GenBank/DDBJ databases">
        <authorList>
            <consortium name="DOE Joint Genome Institute"/>
            <person name="Haridas S."/>
            <person name="Albert R."/>
            <person name="Binder M."/>
            <person name="Bloem J."/>
            <person name="Labutti K."/>
            <person name="Salamov A."/>
            <person name="Andreopoulos B."/>
            <person name="Baker S.E."/>
            <person name="Barry K."/>
            <person name="Bills G."/>
            <person name="Bluhm B.H."/>
            <person name="Cannon C."/>
            <person name="Castanera R."/>
            <person name="Culley D.E."/>
            <person name="Daum C."/>
            <person name="Ezra D."/>
            <person name="Gonzalez J.B."/>
            <person name="Henrissat B."/>
            <person name="Kuo A."/>
            <person name="Liang C."/>
            <person name="Lipzen A."/>
            <person name="Lutzoni F."/>
            <person name="Magnuson J."/>
            <person name="Mondo S."/>
            <person name="Nolan M."/>
            <person name="Ohm R."/>
            <person name="Pangilinan J."/>
            <person name="Park H.-J."/>
            <person name="Ramirez L."/>
            <person name="Alfaro M."/>
            <person name="Sun H."/>
            <person name="Tritt A."/>
            <person name="Yoshinaga Y."/>
            <person name="Zwiers L.-H."/>
            <person name="Turgeon B.G."/>
            <person name="Goodwin S.B."/>
            <person name="Spatafora J.W."/>
            <person name="Crous P.W."/>
            <person name="Grigoriev I.V."/>
        </authorList>
    </citation>
    <scope>NUCLEOTIDE SEQUENCE</scope>
    <source>
        <strain evidence="5 7">CBS 781.70</strain>
    </source>
</reference>
<evidence type="ECO:0008006" key="8">
    <source>
        <dbReference type="Google" id="ProtNLM"/>
    </source>
</evidence>
<evidence type="ECO:0000313" key="5">
    <source>
        <dbReference type="EMBL" id="KAF1816832.1"/>
    </source>
</evidence>
<dbReference type="InterPro" id="IPR011989">
    <property type="entry name" value="ARM-like"/>
</dbReference>
<evidence type="ECO:0000313" key="7">
    <source>
        <dbReference type="RefSeq" id="XP_033538463.1"/>
    </source>
</evidence>
<feature type="domain" description="Tubulin-folding cofactor D ARM repeats" evidence="4">
    <location>
        <begin position="329"/>
        <end position="537"/>
    </location>
</feature>
<dbReference type="PANTHER" id="PTHR12658">
    <property type="entry name" value="BETA-TUBULIN COFACTOR D"/>
    <property type="match status" value="1"/>
</dbReference>
<keyword evidence="6" id="KW-1185">Reference proteome</keyword>
<feature type="domain" description="Tubulin-folding cofactor D C-terminal" evidence="3">
    <location>
        <begin position="904"/>
        <end position="1099"/>
    </location>
</feature>
<dbReference type="PANTHER" id="PTHR12658:SF0">
    <property type="entry name" value="TUBULIN-SPECIFIC CHAPERONE D"/>
    <property type="match status" value="1"/>
</dbReference>
<dbReference type="Pfam" id="PF23579">
    <property type="entry name" value="ARM_TBCD"/>
    <property type="match status" value="1"/>
</dbReference>
<reference evidence="7" key="2">
    <citation type="submission" date="2020-04" db="EMBL/GenBank/DDBJ databases">
        <authorList>
            <consortium name="NCBI Genome Project"/>
        </authorList>
    </citation>
    <scope>NUCLEOTIDE SEQUENCE</scope>
    <source>
        <strain evidence="7">CBS 781.70</strain>
    </source>
</reference>
<organism evidence="5">
    <name type="scientific">Eremomyces bilateralis CBS 781.70</name>
    <dbReference type="NCBI Taxonomy" id="1392243"/>
    <lineage>
        <taxon>Eukaryota</taxon>
        <taxon>Fungi</taxon>
        <taxon>Dikarya</taxon>
        <taxon>Ascomycota</taxon>
        <taxon>Pezizomycotina</taxon>
        <taxon>Dothideomycetes</taxon>
        <taxon>Dothideomycetes incertae sedis</taxon>
        <taxon>Eremomycetales</taxon>
        <taxon>Eremomycetaceae</taxon>
        <taxon>Eremomyces</taxon>
    </lineage>
</organism>
<keyword evidence="1" id="KW-0143">Chaperone</keyword>
<dbReference type="GO" id="GO:0048487">
    <property type="term" value="F:beta-tubulin binding"/>
    <property type="evidence" value="ECO:0007669"/>
    <property type="project" value="InterPro"/>
</dbReference>
<evidence type="ECO:0000256" key="2">
    <source>
        <dbReference type="PROSITE-ProRule" id="PRU00103"/>
    </source>
</evidence>
<dbReference type="Pfam" id="PF25767">
    <property type="entry name" value="ARM_TBCD_2nd"/>
    <property type="match status" value="1"/>
</dbReference>
<proteinExistence type="predicted"/>
<dbReference type="InterPro" id="IPR033162">
    <property type="entry name" value="TBCD"/>
</dbReference>
<dbReference type="GeneID" id="54417827"/>